<keyword evidence="5" id="KW-0498">Mitosis</keyword>
<dbReference type="Gene3D" id="3.30.457.60">
    <property type="match status" value="1"/>
</dbReference>
<dbReference type="RefSeq" id="XP_003671934.1">
    <property type="nucleotide sequence ID" value="XM_003671886.1"/>
</dbReference>
<evidence type="ECO:0000256" key="5">
    <source>
        <dbReference type="ARBA" id="ARBA00022776"/>
    </source>
</evidence>
<name>G0WFY0_NAUDC</name>
<dbReference type="AlphaFoldDB" id="G0WFY0"/>
<dbReference type="PANTHER" id="PTHR23168">
    <property type="entry name" value="MITOTIC SPINDLE ASSEMBLY CHECKPOINT PROTEIN MAD1 MITOTIC ARREST DEFICIENT-LIKE PROTEIN 1"/>
    <property type="match status" value="1"/>
</dbReference>
<evidence type="ECO:0000313" key="12">
    <source>
        <dbReference type="Proteomes" id="UP000000689"/>
    </source>
</evidence>
<evidence type="ECO:0000256" key="4">
    <source>
        <dbReference type="ARBA" id="ARBA00022618"/>
    </source>
</evidence>
<dbReference type="GO" id="GO:0005635">
    <property type="term" value="C:nuclear envelope"/>
    <property type="evidence" value="ECO:0007669"/>
    <property type="project" value="TreeGrafter"/>
</dbReference>
<sequence length="700" mass="82564">MSNSNNNSGGSSPFLETPVSPVRNKVHIEQEPSKIPRIPLGLKENNEKDHKILALQYQLNSLQNEYEIEKLQMQRQLNSVDKEYRNTIDELEKSLNDVKFLHETNDSLHDEVTNLRKSLDTVKKEQQNRIDELESEVNLKHNEVEKLKIDFENEISKISHELENVNMENANNKTMLQRYEEELARQSQEIKELNKLNSEKDDEISDLKTKNMMKPQQLDSTEDFTTINNMFQDQVKFCKQLEEANIKQANELKQLRNFQNSNDFYKLENKKLQGEITTLKDSLASFKTMELDFVQLQSKLASWEFFDDDGEINESLKIKEPKDIIRDWKFQKMACTRLSDEKRALDTSYKDLQKLNEELALERNQLLDLNRNYENNLINLKKLNYELEQQRILSFEECKLLRKELDDLDTFNKDNNIDAAVNTDNIKQFEVLVDDYKNKTEDLTNELRKIHEEQTKEQKQQLQNSKKRKTNDTNGMTYYSQRINELQIEIGSLSRSIESKDNTITVLENKIRKLTALKEKKIRILQLRDSPLLKDQFIKKKELELLRAENRSLLKKLMPDGADTENLEQVPISVYNNLNFEINQREEEIFKCNKKLLRLKEVFNKKSLEFIDVVNSLLGFKIEFLQDNKVKIYSCFKPTHYLMVDLVANTLRSNLDDPDIIGDWDDLLRLWIGEREQIPCLLATITLRLWELSSSSEKKS</sequence>
<dbReference type="HOGENOM" id="CLU_026595_0_0_1"/>
<organism evidence="11 12">
    <name type="scientific">Naumovozyma dairenensis (strain ATCC 10597 / BCRC 20456 / CBS 421 / NBRC 0211 / NRRL Y-12639)</name>
    <name type="common">Saccharomyces dairenensis</name>
    <dbReference type="NCBI Taxonomy" id="1071378"/>
    <lineage>
        <taxon>Eukaryota</taxon>
        <taxon>Fungi</taxon>
        <taxon>Dikarya</taxon>
        <taxon>Ascomycota</taxon>
        <taxon>Saccharomycotina</taxon>
        <taxon>Saccharomycetes</taxon>
        <taxon>Saccharomycetales</taxon>
        <taxon>Saccharomycetaceae</taxon>
        <taxon>Naumovozyma</taxon>
    </lineage>
</organism>
<dbReference type="GO" id="GO:0090268">
    <property type="term" value="P:activation of mitotic cell cycle spindle assembly checkpoint"/>
    <property type="evidence" value="ECO:0007669"/>
    <property type="project" value="EnsemblFungi"/>
</dbReference>
<feature type="coiled-coil region" evidence="9">
    <location>
        <begin position="45"/>
        <end position="210"/>
    </location>
</feature>
<dbReference type="KEGG" id="ndi:NDAI_0I01220"/>
<dbReference type="GO" id="GO:0044774">
    <property type="term" value="P:mitotic DNA integrity checkpoint signaling"/>
    <property type="evidence" value="ECO:0007669"/>
    <property type="project" value="EnsemblFungi"/>
</dbReference>
<keyword evidence="4" id="KW-0132">Cell division</keyword>
<dbReference type="InterPro" id="IPR008672">
    <property type="entry name" value="Mad1"/>
</dbReference>
<evidence type="ECO:0000256" key="7">
    <source>
        <dbReference type="ARBA" id="ARBA00023306"/>
    </source>
</evidence>
<gene>
    <name evidence="11" type="primary">NDAI0I01220</name>
    <name evidence="11" type="ordered locus">NDAI_0I01220</name>
</gene>
<dbReference type="GO" id="GO:1901925">
    <property type="term" value="P:negative regulation of protein import into nucleus during spindle assembly checkpoint"/>
    <property type="evidence" value="ECO:0007669"/>
    <property type="project" value="EnsemblFungi"/>
</dbReference>
<evidence type="ECO:0000256" key="3">
    <source>
        <dbReference type="ARBA" id="ARBA00022019"/>
    </source>
</evidence>
<evidence type="ECO:0000256" key="10">
    <source>
        <dbReference type="SAM" id="MobiDB-lite"/>
    </source>
</evidence>
<dbReference type="GO" id="GO:0051315">
    <property type="term" value="P:attachment of mitotic spindle microtubules to kinetochore"/>
    <property type="evidence" value="ECO:0007669"/>
    <property type="project" value="TreeGrafter"/>
</dbReference>
<dbReference type="Pfam" id="PF05557">
    <property type="entry name" value="MAD"/>
    <property type="match status" value="1"/>
</dbReference>
<comment type="similarity">
    <text evidence="2">Belongs to the MAD1 family.</text>
</comment>
<protein>
    <recommendedName>
        <fullName evidence="3">Spindle assembly checkpoint component MAD1</fullName>
    </recommendedName>
    <alternativeName>
        <fullName evidence="8">Mitotic arrest deficient protein 1</fullName>
    </alternativeName>
</protein>
<keyword evidence="7" id="KW-0131">Cell cycle</keyword>
<keyword evidence="6" id="KW-0539">Nucleus</keyword>
<keyword evidence="9" id="KW-0175">Coiled coil</keyword>
<feature type="compositionally biased region" description="Low complexity" evidence="10">
    <location>
        <begin position="1"/>
        <end position="12"/>
    </location>
</feature>
<evidence type="ECO:0000256" key="1">
    <source>
        <dbReference type="ARBA" id="ARBA00004123"/>
    </source>
</evidence>
<dbReference type="eggNOG" id="KOG4593">
    <property type="taxonomic scope" value="Eukaryota"/>
</dbReference>
<keyword evidence="12" id="KW-1185">Reference proteome</keyword>
<accession>G0WFY0</accession>
<evidence type="ECO:0000256" key="6">
    <source>
        <dbReference type="ARBA" id="ARBA00023242"/>
    </source>
</evidence>
<feature type="coiled-coil region" evidence="9">
    <location>
        <begin position="238"/>
        <end position="275"/>
    </location>
</feature>
<dbReference type="OrthoDB" id="331602at2759"/>
<dbReference type="GO" id="GO:0007094">
    <property type="term" value="P:mitotic spindle assembly checkpoint signaling"/>
    <property type="evidence" value="ECO:0007669"/>
    <property type="project" value="EnsemblFungi"/>
</dbReference>
<dbReference type="OMA" id="YKLDFMP"/>
<dbReference type="GO" id="GO:0051301">
    <property type="term" value="P:cell division"/>
    <property type="evidence" value="ECO:0007669"/>
    <property type="project" value="UniProtKB-KW"/>
</dbReference>
<comment type="subcellular location">
    <subcellularLocation>
        <location evidence="1">Nucleus</location>
    </subcellularLocation>
</comment>
<feature type="region of interest" description="Disordered" evidence="10">
    <location>
        <begin position="1"/>
        <end position="25"/>
    </location>
</feature>
<dbReference type="GO" id="GO:0000776">
    <property type="term" value="C:kinetochore"/>
    <property type="evidence" value="ECO:0007669"/>
    <property type="project" value="EnsemblFungi"/>
</dbReference>
<feature type="coiled-coil region" evidence="9">
    <location>
        <begin position="338"/>
        <end position="390"/>
    </location>
</feature>
<dbReference type="STRING" id="1071378.G0WFY0"/>
<dbReference type="EMBL" id="HE580275">
    <property type="protein sequence ID" value="CCD26691.1"/>
    <property type="molecule type" value="Genomic_DNA"/>
</dbReference>
<dbReference type="PANTHER" id="PTHR23168:SF0">
    <property type="entry name" value="MITOTIC SPINDLE ASSEMBLY CHECKPOINT PROTEIN MAD1"/>
    <property type="match status" value="1"/>
</dbReference>
<dbReference type="GO" id="GO:0072686">
    <property type="term" value="C:mitotic spindle"/>
    <property type="evidence" value="ECO:0007669"/>
    <property type="project" value="TreeGrafter"/>
</dbReference>
<dbReference type="GeneID" id="11493545"/>
<evidence type="ECO:0000256" key="9">
    <source>
        <dbReference type="SAM" id="Coils"/>
    </source>
</evidence>
<feature type="region of interest" description="Disordered" evidence="10">
    <location>
        <begin position="453"/>
        <end position="474"/>
    </location>
</feature>
<reference evidence="11 12" key="1">
    <citation type="journal article" date="2011" name="Proc. Natl. Acad. Sci. U.S.A.">
        <title>Evolutionary erosion of yeast sex chromosomes by mating-type switching accidents.</title>
        <authorList>
            <person name="Gordon J.L."/>
            <person name="Armisen D."/>
            <person name="Proux-Wera E."/>
            <person name="Oheigeartaigh S.S."/>
            <person name="Byrne K.P."/>
            <person name="Wolfe K.H."/>
        </authorList>
    </citation>
    <scope>NUCLEOTIDE SEQUENCE [LARGE SCALE GENOMIC DNA]</scope>
    <source>
        <strain evidence="12">ATCC 10597 / BCRC 20456 / CBS 421 / NBRC 0211 / NRRL Y-12639</strain>
    </source>
</reference>
<dbReference type="Proteomes" id="UP000000689">
    <property type="component" value="Chromosome 9"/>
</dbReference>
<dbReference type="GO" id="GO:0006913">
    <property type="term" value="P:nucleocytoplasmic transport"/>
    <property type="evidence" value="ECO:0007669"/>
    <property type="project" value="EnsemblFungi"/>
</dbReference>
<evidence type="ECO:0000256" key="8">
    <source>
        <dbReference type="ARBA" id="ARBA00032890"/>
    </source>
</evidence>
<evidence type="ECO:0000313" key="11">
    <source>
        <dbReference type="EMBL" id="CCD26691.1"/>
    </source>
</evidence>
<evidence type="ECO:0000256" key="2">
    <source>
        <dbReference type="ARBA" id="ARBA00008029"/>
    </source>
</evidence>
<proteinExistence type="inferred from homology"/>